<evidence type="ECO:0000256" key="5">
    <source>
        <dbReference type="ARBA" id="ARBA00023004"/>
    </source>
</evidence>
<sequence>MLAPDHEDVAARPVYDPFSYRIHEEPYPVYSWMRAHAPVYRNTERDFWALSRHADVLSALQNPALFSNRNGISLEPDLWGPQAVKTSFFLAMDPPDHGTMRRLLGHVFKPRWVAATQDRVRALTRARLEPLLERTVFDFADDFAAMLPNDVMCEVIGIPDADREQIRAWNDALNHCEDGTDVRSKATVDAGLQLALYYVNLVGDRRRRPRDDLTSIVSEAQVDGSRLSVGDVVAFLFLLVSATNESTGKLLGNAWYHGWRLPEVKRAGLDGRAEDWGNESLRYDSPSQMVARTLTRDTVIHGTHLPEGARMVLLPASGNRDERVFPDPDSFDLDRDTSKHIAYGRGPHFCLGAALAQMEIKVVLQEVGAEVADYEIDMAGARRIHSPHQRGFASLPCEVERRRKSARNG</sequence>
<keyword evidence="5" id="KW-0408">Iron</keyword>
<keyword evidence="8" id="KW-1185">Reference proteome</keyword>
<dbReference type="SUPFAM" id="SSF48264">
    <property type="entry name" value="Cytochrome P450"/>
    <property type="match status" value="1"/>
</dbReference>
<keyword evidence="4" id="KW-0560">Oxidoreductase</keyword>
<dbReference type="FunFam" id="1.10.630.10:FF:000018">
    <property type="entry name" value="Cytochrome P450 monooxygenase"/>
    <property type="match status" value="1"/>
</dbReference>
<dbReference type="PRINTS" id="PR00359">
    <property type="entry name" value="BP450"/>
</dbReference>
<dbReference type="GO" id="GO:0008395">
    <property type="term" value="F:steroid hydroxylase activity"/>
    <property type="evidence" value="ECO:0007669"/>
    <property type="project" value="TreeGrafter"/>
</dbReference>
<dbReference type="Pfam" id="PF00067">
    <property type="entry name" value="p450"/>
    <property type="match status" value="1"/>
</dbReference>
<keyword evidence="6" id="KW-0503">Monooxygenase</keyword>
<dbReference type="InterPro" id="IPR002397">
    <property type="entry name" value="Cyt_P450_B"/>
</dbReference>
<gene>
    <name evidence="7" type="ORF">KEF29_18015</name>
</gene>
<dbReference type="GO" id="GO:0005506">
    <property type="term" value="F:iron ion binding"/>
    <property type="evidence" value="ECO:0007669"/>
    <property type="project" value="InterPro"/>
</dbReference>
<reference evidence="7 8" key="1">
    <citation type="submission" date="2021-04" db="EMBL/GenBank/DDBJ databases">
        <title>Characterization of the biosynthetic gene cluster of new lipopeptides with antitumor activity in the genome of the marine Streptomyces PHM034.</title>
        <authorList>
            <person name="Ceniceros A."/>
            <person name="Canedo L."/>
            <person name="Mendez C."/>
            <person name="Olano C."/>
            <person name="Schleissner C."/>
            <person name="Cuevas C."/>
            <person name="De La Calle F."/>
            <person name="Salas J.A."/>
        </authorList>
    </citation>
    <scope>NUCLEOTIDE SEQUENCE [LARGE SCALE GENOMIC DNA]</scope>
    <source>
        <strain evidence="7 8">PHM034</strain>
    </source>
</reference>
<protein>
    <submittedName>
        <fullName evidence="7">Cytochrome P450</fullName>
    </submittedName>
</protein>
<dbReference type="EMBL" id="JAGTPG010000002">
    <property type="protein sequence ID" value="MBR8640615.1"/>
    <property type="molecule type" value="Genomic_DNA"/>
</dbReference>
<dbReference type="Gene3D" id="1.10.630.10">
    <property type="entry name" value="Cytochrome P450"/>
    <property type="match status" value="1"/>
</dbReference>
<comment type="similarity">
    <text evidence="1">Belongs to the cytochrome P450 family.</text>
</comment>
<dbReference type="PANTHER" id="PTHR46696:SF4">
    <property type="entry name" value="BIOTIN BIOSYNTHESIS CYTOCHROME P450"/>
    <property type="match status" value="1"/>
</dbReference>
<dbReference type="InterPro" id="IPR001128">
    <property type="entry name" value="Cyt_P450"/>
</dbReference>
<evidence type="ECO:0000256" key="4">
    <source>
        <dbReference type="ARBA" id="ARBA00023002"/>
    </source>
</evidence>
<proteinExistence type="inferred from homology"/>
<keyword evidence="3" id="KW-0479">Metal-binding</keyword>
<name>A0A941FFD7_9ACTN</name>
<dbReference type="InterPro" id="IPR036396">
    <property type="entry name" value="Cyt_P450_sf"/>
</dbReference>
<dbReference type="AlphaFoldDB" id="A0A941FFD7"/>
<dbReference type="PANTHER" id="PTHR46696">
    <property type="entry name" value="P450, PUTATIVE (EUROFUNG)-RELATED"/>
    <property type="match status" value="1"/>
</dbReference>
<evidence type="ECO:0000256" key="1">
    <source>
        <dbReference type="ARBA" id="ARBA00010617"/>
    </source>
</evidence>
<evidence type="ECO:0000256" key="2">
    <source>
        <dbReference type="ARBA" id="ARBA00022617"/>
    </source>
</evidence>
<accession>A0A941FFD7</accession>
<dbReference type="GO" id="GO:0020037">
    <property type="term" value="F:heme binding"/>
    <property type="evidence" value="ECO:0007669"/>
    <property type="project" value="InterPro"/>
</dbReference>
<dbReference type="GO" id="GO:0006707">
    <property type="term" value="P:cholesterol catabolic process"/>
    <property type="evidence" value="ECO:0007669"/>
    <property type="project" value="TreeGrafter"/>
</dbReference>
<evidence type="ECO:0000313" key="8">
    <source>
        <dbReference type="Proteomes" id="UP000682308"/>
    </source>
</evidence>
<evidence type="ECO:0000313" key="7">
    <source>
        <dbReference type="EMBL" id="MBR8640615.1"/>
    </source>
</evidence>
<dbReference type="Proteomes" id="UP000682308">
    <property type="component" value="Unassembled WGS sequence"/>
</dbReference>
<organism evidence="7 8">
    <name type="scientific">Streptomyces tuirus</name>
    <dbReference type="NCBI Taxonomy" id="68278"/>
    <lineage>
        <taxon>Bacteria</taxon>
        <taxon>Bacillati</taxon>
        <taxon>Actinomycetota</taxon>
        <taxon>Actinomycetes</taxon>
        <taxon>Kitasatosporales</taxon>
        <taxon>Streptomycetaceae</taxon>
        <taxon>Streptomyces</taxon>
    </lineage>
</organism>
<evidence type="ECO:0000256" key="3">
    <source>
        <dbReference type="ARBA" id="ARBA00022723"/>
    </source>
</evidence>
<evidence type="ECO:0000256" key="6">
    <source>
        <dbReference type="ARBA" id="ARBA00023033"/>
    </source>
</evidence>
<keyword evidence="2" id="KW-0349">Heme</keyword>
<comment type="caution">
    <text evidence="7">The sequence shown here is derived from an EMBL/GenBank/DDBJ whole genome shotgun (WGS) entry which is preliminary data.</text>
</comment>
<dbReference type="GO" id="GO:0036199">
    <property type="term" value="F:cholest-4-en-3-one 26-monooxygenase activity"/>
    <property type="evidence" value="ECO:0007669"/>
    <property type="project" value="TreeGrafter"/>
</dbReference>